<protein>
    <submittedName>
        <fullName evidence="1">Unannotated protein</fullName>
    </submittedName>
</protein>
<organism evidence="1">
    <name type="scientific">freshwater metagenome</name>
    <dbReference type="NCBI Taxonomy" id="449393"/>
    <lineage>
        <taxon>unclassified sequences</taxon>
        <taxon>metagenomes</taxon>
        <taxon>ecological metagenomes</taxon>
    </lineage>
</organism>
<dbReference type="AlphaFoldDB" id="A0A6J6MNT1"/>
<evidence type="ECO:0000313" key="1">
    <source>
        <dbReference type="EMBL" id="CAB4675960.1"/>
    </source>
</evidence>
<sequence>MHTDGLLLLVNFIINVWLKKVCDASKLGVPAGGLICRAADDQRRASLVNQDGVNFVDHRKVVTALHKLLTAPRHVVAQVVEPEFIIGAIGDVTVVLDSTLSWSHVRKNHADV</sequence>
<accession>A0A6J6MNT1</accession>
<proteinExistence type="predicted"/>
<name>A0A6J6MNT1_9ZZZZ</name>
<dbReference type="EMBL" id="CAEZWR010000202">
    <property type="protein sequence ID" value="CAB4675960.1"/>
    <property type="molecule type" value="Genomic_DNA"/>
</dbReference>
<reference evidence="1" key="1">
    <citation type="submission" date="2020-05" db="EMBL/GenBank/DDBJ databases">
        <authorList>
            <person name="Chiriac C."/>
            <person name="Salcher M."/>
            <person name="Ghai R."/>
            <person name="Kavagutti S V."/>
        </authorList>
    </citation>
    <scope>NUCLEOTIDE SEQUENCE</scope>
</reference>
<gene>
    <name evidence="1" type="ORF">UFOPK2282_01359</name>
</gene>